<dbReference type="CDD" id="cd08513">
    <property type="entry name" value="PBP2_thermophilic_Hb8_like"/>
    <property type="match status" value="1"/>
</dbReference>
<dbReference type="InterPro" id="IPR030678">
    <property type="entry name" value="Peptide/Ni-bd"/>
</dbReference>
<reference evidence="5 6" key="1">
    <citation type="submission" date="2018-09" db="EMBL/GenBank/DDBJ databases">
        <title>Roseovarius spongiae sp. nov., isolated from a marine sponge.</title>
        <authorList>
            <person name="Zhuang L."/>
            <person name="Luo L."/>
        </authorList>
    </citation>
    <scope>NUCLEOTIDE SEQUENCE [LARGE SCALE GENOMIC DNA]</scope>
    <source>
        <strain evidence="5 6">HN-E21</strain>
    </source>
</reference>
<dbReference type="PANTHER" id="PTHR30290:SF65">
    <property type="entry name" value="MONOACYL PHOSPHATIDYLINOSITOL TETRAMANNOSIDE-BINDING PROTEIN LPQW-RELATED"/>
    <property type="match status" value="1"/>
</dbReference>
<dbReference type="AlphaFoldDB" id="A0A3A8B9K6"/>
<evidence type="ECO:0000259" key="4">
    <source>
        <dbReference type="Pfam" id="PF00496"/>
    </source>
</evidence>
<accession>A0A3A8B9K6</accession>
<dbReference type="EMBL" id="RAPE01000002">
    <property type="protein sequence ID" value="RKF14975.1"/>
    <property type="molecule type" value="Genomic_DNA"/>
</dbReference>
<feature type="signal peptide" evidence="3">
    <location>
        <begin position="1"/>
        <end position="20"/>
    </location>
</feature>
<evidence type="ECO:0000313" key="5">
    <source>
        <dbReference type="EMBL" id="RKF14975.1"/>
    </source>
</evidence>
<dbReference type="OrthoDB" id="9803988at2"/>
<name>A0A3A8B9K6_9RHOB</name>
<dbReference type="SUPFAM" id="SSF53850">
    <property type="entry name" value="Periplasmic binding protein-like II"/>
    <property type="match status" value="1"/>
</dbReference>
<dbReference type="RefSeq" id="WP_121165980.1">
    <property type="nucleotide sequence ID" value="NZ_RAPE01000002.1"/>
</dbReference>
<dbReference type="PANTHER" id="PTHR30290">
    <property type="entry name" value="PERIPLASMIC BINDING COMPONENT OF ABC TRANSPORTER"/>
    <property type="match status" value="1"/>
</dbReference>
<dbReference type="Proteomes" id="UP000281128">
    <property type="component" value="Unassembled WGS sequence"/>
</dbReference>
<dbReference type="GO" id="GO:0030288">
    <property type="term" value="C:outer membrane-bounded periplasmic space"/>
    <property type="evidence" value="ECO:0007669"/>
    <property type="project" value="UniProtKB-ARBA"/>
</dbReference>
<comment type="caution">
    <text evidence="5">The sequence shown here is derived from an EMBL/GenBank/DDBJ whole genome shotgun (WGS) entry which is preliminary data.</text>
</comment>
<proteinExistence type="inferred from homology"/>
<evidence type="ECO:0000313" key="6">
    <source>
        <dbReference type="Proteomes" id="UP000281128"/>
    </source>
</evidence>
<dbReference type="PIRSF" id="PIRSF002741">
    <property type="entry name" value="MppA"/>
    <property type="match status" value="1"/>
</dbReference>
<sequence>MTLRIPLILLTLLTAPPAAAERGADGDLRILYWQAPSTLNPYLSGGIKDLEAASLVLEPLARYDPQGDMTPWLVDVIPTPQNGGVSADRTRITWTLREGLRWSDGSPLTSHDLRFTWLYCTAEGGGCAQAEKFRDVIDVETPDPRTATVVFNQPKPFPYGPFVGPQSPILQAAQFADCLGPRAPTCVEANFAPRGTGPYVVEEFRAGDVVRYRANPEYRDPGKPAFATVTIKGGGDAAAAARAVLETGEFDYAWNLQLAPEVLERMEARGKGRVAVAFGSLVERVAINFTDPDPALGAARSTRAHAHPMLSDPAVRRALSMALDRGVMTEIGYGRAGRPTCDLLPPPEGPDAACLEQDIPGARALLDEAGWTDSDGDGVREKDGKRLHLLLQTSTNAVRQDFQSIMKEWWRQIGIATELRNIDPSVFFGGNPDSPDTLQKFHADLQMYAGAYDGGDAEPYLATWSCDKAPGPENQWQGANVSRFCEPNYDALVQELASAATLDARRALERRMNDMLVAEGAVIPLVDRGRVSAHALDLEGTAVNAWDSELWNIADWRRAAQ</sequence>
<dbReference type="GO" id="GO:0015833">
    <property type="term" value="P:peptide transport"/>
    <property type="evidence" value="ECO:0007669"/>
    <property type="project" value="TreeGrafter"/>
</dbReference>
<feature type="domain" description="Solute-binding protein family 5" evidence="4">
    <location>
        <begin position="85"/>
        <end position="465"/>
    </location>
</feature>
<evidence type="ECO:0000256" key="3">
    <source>
        <dbReference type="SAM" id="SignalP"/>
    </source>
</evidence>
<keyword evidence="3" id="KW-0732">Signal</keyword>
<dbReference type="Gene3D" id="3.40.190.10">
    <property type="entry name" value="Periplasmic binding protein-like II"/>
    <property type="match status" value="1"/>
</dbReference>
<protein>
    <submittedName>
        <fullName evidence="5">Peptide ABC transporter substrate-binding protein</fullName>
    </submittedName>
</protein>
<keyword evidence="6" id="KW-1185">Reference proteome</keyword>
<dbReference type="Pfam" id="PF00496">
    <property type="entry name" value="SBP_bac_5"/>
    <property type="match status" value="1"/>
</dbReference>
<evidence type="ECO:0000256" key="1">
    <source>
        <dbReference type="ARBA" id="ARBA00004418"/>
    </source>
</evidence>
<comment type="similarity">
    <text evidence="2">Belongs to the bacterial solute-binding protein 5 family.</text>
</comment>
<dbReference type="InterPro" id="IPR039424">
    <property type="entry name" value="SBP_5"/>
</dbReference>
<evidence type="ECO:0000256" key="2">
    <source>
        <dbReference type="ARBA" id="ARBA00005695"/>
    </source>
</evidence>
<dbReference type="Gene3D" id="3.10.105.10">
    <property type="entry name" value="Dipeptide-binding Protein, Domain 3"/>
    <property type="match status" value="1"/>
</dbReference>
<dbReference type="InterPro" id="IPR000914">
    <property type="entry name" value="SBP_5_dom"/>
</dbReference>
<dbReference type="GO" id="GO:0043190">
    <property type="term" value="C:ATP-binding cassette (ABC) transporter complex"/>
    <property type="evidence" value="ECO:0007669"/>
    <property type="project" value="InterPro"/>
</dbReference>
<dbReference type="GO" id="GO:1904680">
    <property type="term" value="F:peptide transmembrane transporter activity"/>
    <property type="evidence" value="ECO:0007669"/>
    <property type="project" value="TreeGrafter"/>
</dbReference>
<gene>
    <name evidence="5" type="ORF">D6850_08930</name>
</gene>
<organism evidence="5 6">
    <name type="scientific">Roseovarius spongiae</name>
    <dbReference type="NCBI Taxonomy" id="2320272"/>
    <lineage>
        <taxon>Bacteria</taxon>
        <taxon>Pseudomonadati</taxon>
        <taxon>Pseudomonadota</taxon>
        <taxon>Alphaproteobacteria</taxon>
        <taxon>Rhodobacterales</taxon>
        <taxon>Roseobacteraceae</taxon>
        <taxon>Roseovarius</taxon>
    </lineage>
</organism>
<feature type="chain" id="PRO_5017376010" evidence="3">
    <location>
        <begin position="21"/>
        <end position="561"/>
    </location>
</feature>
<comment type="subcellular location">
    <subcellularLocation>
        <location evidence="1">Periplasm</location>
    </subcellularLocation>
</comment>